<comment type="subcellular location">
    <subcellularLocation>
        <location evidence="1">Cell membrane</location>
        <topology evidence="1">Multi-pass membrane protein</topology>
    </subcellularLocation>
</comment>
<dbReference type="Proteomes" id="UP000837857">
    <property type="component" value="Chromosome 25"/>
</dbReference>
<dbReference type="PANTHER" id="PTHR21137:SF35">
    <property type="entry name" value="ODORANT RECEPTOR 19A-RELATED"/>
    <property type="match status" value="1"/>
</dbReference>
<accession>A0ABN8II69</accession>
<dbReference type="PANTHER" id="PTHR21137">
    <property type="entry name" value="ODORANT RECEPTOR"/>
    <property type="match status" value="1"/>
</dbReference>
<evidence type="ECO:0000256" key="7">
    <source>
        <dbReference type="ARBA" id="ARBA00023136"/>
    </source>
</evidence>
<keyword evidence="2" id="KW-1003">Cell membrane</keyword>
<dbReference type="EMBL" id="OW152837">
    <property type="protein sequence ID" value="CAH2058199.1"/>
    <property type="molecule type" value="Genomic_DNA"/>
</dbReference>
<evidence type="ECO:0000256" key="3">
    <source>
        <dbReference type="ARBA" id="ARBA00022606"/>
    </source>
</evidence>
<evidence type="ECO:0000256" key="2">
    <source>
        <dbReference type="ARBA" id="ARBA00022475"/>
    </source>
</evidence>
<evidence type="ECO:0000256" key="10">
    <source>
        <dbReference type="SAM" id="Phobius"/>
    </source>
</evidence>
<keyword evidence="5" id="KW-0552">Olfaction</keyword>
<keyword evidence="6 10" id="KW-1133">Transmembrane helix</keyword>
<keyword evidence="7 10" id="KW-0472">Membrane</keyword>
<dbReference type="InterPro" id="IPR004117">
    <property type="entry name" value="7tm6_olfct_rcpt"/>
</dbReference>
<keyword evidence="8" id="KW-0675">Receptor</keyword>
<evidence type="ECO:0000256" key="6">
    <source>
        <dbReference type="ARBA" id="ARBA00022989"/>
    </source>
</evidence>
<keyword evidence="3" id="KW-0716">Sensory transduction</keyword>
<protein>
    <submittedName>
        <fullName evidence="11">Uncharacterized protein</fullName>
    </submittedName>
</protein>
<feature type="non-terminal residue" evidence="11">
    <location>
        <position position="116"/>
    </location>
</feature>
<evidence type="ECO:0000256" key="9">
    <source>
        <dbReference type="ARBA" id="ARBA00023224"/>
    </source>
</evidence>
<name>A0ABN8II69_9NEOP</name>
<proteinExistence type="predicted"/>
<keyword evidence="4 10" id="KW-0812">Transmembrane</keyword>
<evidence type="ECO:0000256" key="1">
    <source>
        <dbReference type="ARBA" id="ARBA00004651"/>
    </source>
</evidence>
<evidence type="ECO:0000256" key="8">
    <source>
        <dbReference type="ARBA" id="ARBA00023170"/>
    </source>
</evidence>
<gene>
    <name evidence="11" type="ORF">IPOD504_LOCUS10484</name>
</gene>
<evidence type="ECO:0000256" key="5">
    <source>
        <dbReference type="ARBA" id="ARBA00022725"/>
    </source>
</evidence>
<organism evidence="11 12">
    <name type="scientific">Iphiclides podalirius</name>
    <name type="common">scarce swallowtail</name>
    <dbReference type="NCBI Taxonomy" id="110791"/>
    <lineage>
        <taxon>Eukaryota</taxon>
        <taxon>Metazoa</taxon>
        <taxon>Ecdysozoa</taxon>
        <taxon>Arthropoda</taxon>
        <taxon>Hexapoda</taxon>
        <taxon>Insecta</taxon>
        <taxon>Pterygota</taxon>
        <taxon>Neoptera</taxon>
        <taxon>Endopterygota</taxon>
        <taxon>Lepidoptera</taxon>
        <taxon>Glossata</taxon>
        <taxon>Ditrysia</taxon>
        <taxon>Papilionoidea</taxon>
        <taxon>Papilionidae</taxon>
        <taxon>Papilioninae</taxon>
        <taxon>Iphiclides</taxon>
    </lineage>
</organism>
<evidence type="ECO:0000256" key="4">
    <source>
        <dbReference type="ARBA" id="ARBA00022692"/>
    </source>
</evidence>
<sequence length="116" mass="13454">MLVCMCSVKIAISSKLSPDMMKYYVHEICFILVVFMFCLLGQQVQNECEKLELAVTENWYLFDRTHKINILIFKLAVSQQMPIYIFGTITLSLPTFTWFIKTGMSFFTLVMSVLEG</sequence>
<reference evidence="11" key="1">
    <citation type="submission" date="2022-03" db="EMBL/GenBank/DDBJ databases">
        <authorList>
            <person name="Martin H S."/>
        </authorList>
    </citation>
    <scope>NUCLEOTIDE SEQUENCE</scope>
</reference>
<evidence type="ECO:0000313" key="12">
    <source>
        <dbReference type="Proteomes" id="UP000837857"/>
    </source>
</evidence>
<feature type="transmembrane region" description="Helical" evidence="10">
    <location>
        <begin position="23"/>
        <end position="41"/>
    </location>
</feature>
<keyword evidence="9" id="KW-0807">Transducer</keyword>
<evidence type="ECO:0000313" key="11">
    <source>
        <dbReference type="EMBL" id="CAH2058199.1"/>
    </source>
</evidence>
<keyword evidence="12" id="KW-1185">Reference proteome</keyword>
<dbReference type="Pfam" id="PF02949">
    <property type="entry name" value="7tm_6"/>
    <property type="match status" value="1"/>
</dbReference>
<feature type="transmembrane region" description="Helical" evidence="10">
    <location>
        <begin position="81"/>
        <end position="100"/>
    </location>
</feature>